<dbReference type="SUPFAM" id="SSF51126">
    <property type="entry name" value="Pectin lyase-like"/>
    <property type="match status" value="1"/>
</dbReference>
<protein>
    <submittedName>
        <fullName evidence="12">Polygalacturonase At1g48100 isoform X2</fullName>
    </submittedName>
</protein>
<gene>
    <name evidence="12" type="primary">LOC107404675</name>
</gene>
<keyword evidence="6 8" id="KW-0326">Glycosidase</keyword>
<reference evidence="12" key="1">
    <citation type="submission" date="2025-08" db="UniProtKB">
        <authorList>
            <consortium name="RefSeq"/>
        </authorList>
    </citation>
    <scope>IDENTIFICATION</scope>
    <source>
        <tissue evidence="12">Seedling</tissue>
    </source>
</reference>
<dbReference type="Proteomes" id="UP001652623">
    <property type="component" value="Chromosome 11"/>
</dbReference>
<proteinExistence type="inferred from homology"/>
<organism evidence="11 12">
    <name type="scientific">Ziziphus jujuba</name>
    <name type="common">Chinese jujube</name>
    <name type="synonym">Ziziphus sativa</name>
    <dbReference type="NCBI Taxonomy" id="326968"/>
    <lineage>
        <taxon>Eukaryota</taxon>
        <taxon>Viridiplantae</taxon>
        <taxon>Streptophyta</taxon>
        <taxon>Embryophyta</taxon>
        <taxon>Tracheophyta</taxon>
        <taxon>Spermatophyta</taxon>
        <taxon>Magnoliopsida</taxon>
        <taxon>eudicotyledons</taxon>
        <taxon>Gunneridae</taxon>
        <taxon>Pentapetalae</taxon>
        <taxon>rosids</taxon>
        <taxon>fabids</taxon>
        <taxon>Rosales</taxon>
        <taxon>Rhamnaceae</taxon>
        <taxon>Paliureae</taxon>
        <taxon>Ziziphus</taxon>
    </lineage>
</organism>
<keyword evidence="5 8" id="KW-0378">Hydrolase</keyword>
<evidence type="ECO:0000256" key="2">
    <source>
        <dbReference type="ARBA" id="ARBA00008834"/>
    </source>
</evidence>
<dbReference type="InterPro" id="IPR000743">
    <property type="entry name" value="Glyco_hydro_28"/>
</dbReference>
<dbReference type="Gene3D" id="2.160.20.10">
    <property type="entry name" value="Single-stranded right-handed beta-helix, Pectin lyase-like"/>
    <property type="match status" value="1"/>
</dbReference>
<evidence type="ECO:0000256" key="5">
    <source>
        <dbReference type="ARBA" id="ARBA00022801"/>
    </source>
</evidence>
<dbReference type="PANTHER" id="PTHR31375">
    <property type="match status" value="1"/>
</dbReference>
<feature type="chain" id="PRO_5045507925" evidence="10">
    <location>
        <begin position="27"/>
        <end position="440"/>
    </location>
</feature>
<keyword evidence="10" id="KW-0732">Signal</keyword>
<feature type="region of interest" description="Disordered" evidence="9">
    <location>
        <begin position="29"/>
        <end position="89"/>
    </location>
</feature>
<evidence type="ECO:0000256" key="1">
    <source>
        <dbReference type="ARBA" id="ARBA00004191"/>
    </source>
</evidence>
<keyword evidence="11" id="KW-1185">Reference proteome</keyword>
<accession>A0ABM3ZVQ3</accession>
<sequence length="440" mass="48185">MDHIRGFLVILIALSLIIQNSSNVEGRYHYHKKQKNKGSPVATSPVPSSPVPSPVYSPDPDDNAPPPPPLPSSPDISPPKIPSDPYPNDPGTSTSGCVFDVMSYGAVGDGSADDTAAFLEAWKAACAVESGVVLAPSNYCFKITSTIFSGPCKPGLVFQVDGVLMPPDGPEEWPKADSRKQWLVFYRLDQMTFNGSGTIEGNGQKWWDLPCKPHRGPNGSTLKGPCDSPAMIRFFMSSNLVVSGLKIQNSPMFHMKFDGCEGVLINKLSISSPKLSPNTDGIHIENTKSVGIYNSMISNGDDCISIGPGCYDVDIQGVTCGPSHGISLFIAKMYQSKKFNTQNTILVQHWEPWSPQFPSMCFEHNSSKCSDKGIRQWGENQDMARWNGISNRDTIREHTNGECQELHNRRPILLLTKGLSERNIGGVCERRVVQDHKGYL</sequence>
<keyword evidence="4" id="KW-0964">Secreted</keyword>
<dbReference type="GeneID" id="107404675"/>
<feature type="compositionally biased region" description="Pro residues" evidence="9">
    <location>
        <begin position="47"/>
        <end position="88"/>
    </location>
</feature>
<dbReference type="Pfam" id="PF00295">
    <property type="entry name" value="Glyco_hydro_28"/>
    <property type="match status" value="1"/>
</dbReference>
<comment type="subcellular location">
    <subcellularLocation>
        <location evidence="1">Secreted</location>
        <location evidence="1">Cell wall</location>
    </subcellularLocation>
</comment>
<keyword evidence="3" id="KW-0134">Cell wall</keyword>
<evidence type="ECO:0000256" key="6">
    <source>
        <dbReference type="ARBA" id="ARBA00023295"/>
    </source>
</evidence>
<evidence type="ECO:0000256" key="10">
    <source>
        <dbReference type="SAM" id="SignalP"/>
    </source>
</evidence>
<evidence type="ECO:0000256" key="9">
    <source>
        <dbReference type="SAM" id="MobiDB-lite"/>
    </source>
</evidence>
<feature type="signal peptide" evidence="10">
    <location>
        <begin position="1"/>
        <end position="26"/>
    </location>
</feature>
<name>A0ABM3ZVQ3_ZIZJJ</name>
<evidence type="ECO:0000256" key="4">
    <source>
        <dbReference type="ARBA" id="ARBA00022525"/>
    </source>
</evidence>
<evidence type="ECO:0000256" key="3">
    <source>
        <dbReference type="ARBA" id="ARBA00022512"/>
    </source>
</evidence>
<evidence type="ECO:0000256" key="8">
    <source>
        <dbReference type="RuleBase" id="RU361169"/>
    </source>
</evidence>
<evidence type="ECO:0000313" key="12">
    <source>
        <dbReference type="RefSeq" id="XP_060668552.1"/>
    </source>
</evidence>
<dbReference type="RefSeq" id="XP_060668552.1">
    <property type="nucleotide sequence ID" value="XM_060812569.1"/>
</dbReference>
<evidence type="ECO:0000256" key="7">
    <source>
        <dbReference type="ARBA" id="ARBA00023316"/>
    </source>
</evidence>
<dbReference type="InterPro" id="IPR011050">
    <property type="entry name" value="Pectin_lyase_fold/virulence"/>
</dbReference>
<evidence type="ECO:0000313" key="11">
    <source>
        <dbReference type="Proteomes" id="UP001652623"/>
    </source>
</evidence>
<keyword evidence="7" id="KW-0961">Cell wall biogenesis/degradation</keyword>
<dbReference type="InterPro" id="IPR012334">
    <property type="entry name" value="Pectin_lyas_fold"/>
</dbReference>
<comment type="similarity">
    <text evidence="2 8">Belongs to the glycosyl hydrolase 28 family.</text>
</comment>